<dbReference type="InterPro" id="IPR049393">
    <property type="entry name" value="eEFSec_III"/>
</dbReference>
<dbReference type="GO" id="GO:0005525">
    <property type="term" value="F:GTP binding"/>
    <property type="evidence" value="ECO:0007669"/>
    <property type="project" value="UniProtKB-KW"/>
</dbReference>
<dbReference type="AlphaFoldDB" id="A0AAV6TXN4"/>
<dbReference type="FunFam" id="3.40.50.300:FF:000900">
    <property type="entry name" value="Eukaryotic elongation factor, selenocysteine-tRNA-specific"/>
    <property type="match status" value="1"/>
</dbReference>
<dbReference type="CDD" id="cd03696">
    <property type="entry name" value="SelB_II"/>
    <property type="match status" value="1"/>
</dbReference>
<evidence type="ECO:0000256" key="6">
    <source>
        <dbReference type="ARBA" id="ARBA00022481"/>
    </source>
</evidence>
<dbReference type="GO" id="GO:0003924">
    <property type="term" value="F:GTPase activity"/>
    <property type="evidence" value="ECO:0007669"/>
    <property type="project" value="InterPro"/>
</dbReference>
<dbReference type="InterPro" id="IPR000795">
    <property type="entry name" value="T_Tr_GTP-bd_dom"/>
</dbReference>
<evidence type="ECO:0000256" key="9">
    <source>
        <dbReference type="ARBA" id="ARBA00022741"/>
    </source>
</evidence>
<name>A0AAV6TXN4_9ARAC</name>
<comment type="caution">
    <text evidence="19">The sequence shown here is derived from an EMBL/GenBank/DDBJ whole genome shotgun (WGS) entry which is preliminary data.</text>
</comment>
<dbReference type="CDD" id="cd01889">
    <property type="entry name" value="SelB_euk"/>
    <property type="match status" value="1"/>
</dbReference>
<dbReference type="GO" id="GO:0005737">
    <property type="term" value="C:cytoplasm"/>
    <property type="evidence" value="ECO:0007669"/>
    <property type="project" value="UniProtKB-SubCell"/>
</dbReference>
<evidence type="ECO:0000256" key="5">
    <source>
        <dbReference type="ARBA" id="ARBA00015953"/>
    </source>
</evidence>
<evidence type="ECO:0000256" key="7">
    <source>
        <dbReference type="ARBA" id="ARBA00022490"/>
    </source>
</evidence>
<dbReference type="Pfam" id="PF21208">
    <property type="entry name" value="euk_SelB_III"/>
    <property type="match status" value="1"/>
</dbReference>
<dbReference type="Pfam" id="PF03144">
    <property type="entry name" value="GTP_EFTU_D2"/>
    <property type="match status" value="1"/>
</dbReference>
<dbReference type="FunFam" id="2.40.30.10:FF:000052">
    <property type="entry name" value="Selenocysteine-specific elongation factor EF-Sec"/>
    <property type="match status" value="1"/>
</dbReference>
<organism evidence="19 20">
    <name type="scientific">Oedothorax gibbosus</name>
    <dbReference type="NCBI Taxonomy" id="931172"/>
    <lineage>
        <taxon>Eukaryota</taxon>
        <taxon>Metazoa</taxon>
        <taxon>Ecdysozoa</taxon>
        <taxon>Arthropoda</taxon>
        <taxon>Chelicerata</taxon>
        <taxon>Arachnida</taxon>
        <taxon>Araneae</taxon>
        <taxon>Araneomorphae</taxon>
        <taxon>Entelegynae</taxon>
        <taxon>Araneoidea</taxon>
        <taxon>Linyphiidae</taxon>
        <taxon>Erigoninae</taxon>
        <taxon>Oedothorax</taxon>
    </lineage>
</organism>
<evidence type="ECO:0000256" key="13">
    <source>
        <dbReference type="ARBA" id="ARBA00023242"/>
    </source>
</evidence>
<dbReference type="GO" id="GO:0005634">
    <property type="term" value="C:nucleus"/>
    <property type="evidence" value="ECO:0007669"/>
    <property type="project" value="UniProtKB-SubCell"/>
</dbReference>
<dbReference type="InterPro" id="IPR027417">
    <property type="entry name" value="P-loop_NTPase"/>
</dbReference>
<dbReference type="Pfam" id="PF21131">
    <property type="entry name" value="eEFSec_4th"/>
    <property type="match status" value="1"/>
</dbReference>
<accession>A0AAV6TXN4</accession>
<dbReference type="PRINTS" id="PR00315">
    <property type="entry name" value="ELONGATNFCT"/>
</dbReference>
<dbReference type="InterPro" id="IPR049394">
    <property type="entry name" value="eEFSec_C"/>
</dbReference>
<keyword evidence="10" id="KW-0378">Hydrolase</keyword>
<evidence type="ECO:0000256" key="12">
    <source>
        <dbReference type="ARBA" id="ARBA00023134"/>
    </source>
</evidence>
<evidence type="ECO:0000256" key="2">
    <source>
        <dbReference type="ARBA" id="ARBA00001946"/>
    </source>
</evidence>
<evidence type="ECO:0000256" key="4">
    <source>
        <dbReference type="ARBA" id="ARBA00004496"/>
    </source>
</evidence>
<comment type="cofactor">
    <cofactor evidence="2">
        <name>Mg(2+)</name>
        <dbReference type="ChEBI" id="CHEBI:18420"/>
    </cofactor>
</comment>
<dbReference type="InterPro" id="IPR050055">
    <property type="entry name" value="EF-Tu_GTPase"/>
</dbReference>
<dbReference type="Gene3D" id="3.40.50.300">
    <property type="entry name" value="P-loop containing nucleotide triphosphate hydrolases"/>
    <property type="match status" value="1"/>
</dbReference>
<evidence type="ECO:0000313" key="20">
    <source>
        <dbReference type="Proteomes" id="UP000827092"/>
    </source>
</evidence>
<evidence type="ECO:0000256" key="8">
    <source>
        <dbReference type="ARBA" id="ARBA00022553"/>
    </source>
</evidence>
<sequence length="549" mass="60249">MSGDVLNFNVGVLGHVDSGKTSLSKSLSTVASTASFDKNPQSQERGITIDLGFSSFSVDVPGHIGGSYSVLQFTLVDCPGHASLIRTIIGGAQIIDLIILVIDVTKGMQTQTAECLIIGEITCDKMVVVLNKIDLIPVEKRDQTVQKMTKKILKTLENTKFKDSDVVPVSAKPTDCDPIGMSALVDALKQHVFVPQRSDKGPLMFAVDHCFIIKGQGTVMTGTVIQGSVSIGDSVEIPSVKLTRKVKSIQMFKKPITKAVQGDRVGICVVQFDPNILERGTICSPGYMDLVDCVVVNIQKIPYFKGKYETGSKFHVSIMHDTVTAKCSFFASLNNSLKTLKIDTEKGSESIEKFEFDQDYLHLAEIPDPNSPESLEVSSVYGLLQFDRPIILNDGSTYIASKLETNIHDNVCRLAFHGKILASVPSGKSDLSKLQVYKEKSREGVVDRMANEYQVIVRDLFKKETNLQIFYNLKVALSTGEVGVIEGSFGQSGKVNVRIPNGLSQEALSVLSVKKGKKETAKEKTDSIKIILNFKKYIYDKKKKIFQSK</sequence>
<comment type="function">
    <text evidence="15">Translation factor required for the incorporation of the rare amino acid selenocysteine encoded by UGA codons. Replaces the eRF1-eRF3-GTP ternary complex for the insertion of selenocysteine directed by the UGA codon. Insertion of selenocysteine at UGA codons is mediated by SECISBP2 and EEFSEC: SECISBP2 (1) specifically binds the SECIS sequence once the 80S ribosome encounters an in-frame UGA codon and (2) contacts the RPS27A/eS31 of the 40S ribosome before ribosome stalling. (3) GTP-bound EEFSEC then delivers selenocysteinyl-tRNA(Sec) to the 80S ribosome and adopts a preaccommodated state conformation. (4) After GTP hydrolysis, EEFSEC dissociates from the assembly, selenocysteinyl-tRNA(Sec) accommodates, and peptide bond synthesis and selenoprotein elongation occur.</text>
</comment>
<evidence type="ECO:0000256" key="16">
    <source>
        <dbReference type="ARBA" id="ARBA00076506"/>
    </source>
</evidence>
<dbReference type="Proteomes" id="UP000827092">
    <property type="component" value="Unassembled WGS sequence"/>
</dbReference>
<dbReference type="SUPFAM" id="SSF52540">
    <property type="entry name" value="P-loop containing nucleoside triphosphate hydrolases"/>
    <property type="match status" value="1"/>
</dbReference>
<keyword evidence="6" id="KW-0488">Methylation</keyword>
<evidence type="ECO:0000259" key="18">
    <source>
        <dbReference type="PROSITE" id="PS51722"/>
    </source>
</evidence>
<evidence type="ECO:0000256" key="1">
    <source>
        <dbReference type="ARBA" id="ARBA00001936"/>
    </source>
</evidence>
<dbReference type="Gene3D" id="2.40.30.10">
    <property type="entry name" value="Translation factors"/>
    <property type="match status" value="2"/>
</dbReference>
<evidence type="ECO:0000256" key="3">
    <source>
        <dbReference type="ARBA" id="ARBA00004123"/>
    </source>
</evidence>
<dbReference type="Pfam" id="PF00009">
    <property type="entry name" value="GTP_EFTU"/>
    <property type="match status" value="1"/>
</dbReference>
<keyword evidence="13" id="KW-0539">Nucleus</keyword>
<dbReference type="PROSITE" id="PS51722">
    <property type="entry name" value="G_TR_2"/>
    <property type="match status" value="1"/>
</dbReference>
<dbReference type="PANTHER" id="PTHR43721:SF11">
    <property type="entry name" value="SELENOCYSTEINE-SPECIFIC ELONGATION FACTOR"/>
    <property type="match status" value="1"/>
</dbReference>
<dbReference type="InterPro" id="IPR009000">
    <property type="entry name" value="Transl_B-barrel_sf"/>
</dbReference>
<reference evidence="19 20" key="1">
    <citation type="journal article" date="2022" name="Nat. Ecol. Evol.">
        <title>A masculinizing supergene underlies an exaggerated male reproductive morph in a spider.</title>
        <authorList>
            <person name="Hendrickx F."/>
            <person name="De Corte Z."/>
            <person name="Sonet G."/>
            <person name="Van Belleghem S.M."/>
            <person name="Kostlbacher S."/>
            <person name="Vangestel C."/>
        </authorList>
    </citation>
    <scope>NUCLEOTIDE SEQUENCE [LARGE SCALE GENOMIC DNA]</scope>
    <source>
        <strain evidence="19">W744_W776</strain>
    </source>
</reference>
<evidence type="ECO:0000256" key="17">
    <source>
        <dbReference type="ARBA" id="ARBA00082387"/>
    </source>
</evidence>
<gene>
    <name evidence="19" type="ORF">JTE90_008559</name>
</gene>
<keyword evidence="12" id="KW-0342">GTP-binding</keyword>
<comment type="catalytic activity">
    <reaction evidence="14">
        <text>GTP + H2O = GDP + phosphate + H(+)</text>
        <dbReference type="Rhea" id="RHEA:19669"/>
        <dbReference type="ChEBI" id="CHEBI:15377"/>
        <dbReference type="ChEBI" id="CHEBI:15378"/>
        <dbReference type="ChEBI" id="CHEBI:37565"/>
        <dbReference type="ChEBI" id="CHEBI:43474"/>
        <dbReference type="ChEBI" id="CHEBI:58189"/>
    </reaction>
    <physiologicalReaction direction="left-to-right" evidence="14">
        <dbReference type="Rhea" id="RHEA:19670"/>
    </physiologicalReaction>
</comment>
<evidence type="ECO:0000313" key="19">
    <source>
        <dbReference type="EMBL" id="KAG8176428.1"/>
    </source>
</evidence>
<dbReference type="SUPFAM" id="SSF50447">
    <property type="entry name" value="Translation proteins"/>
    <property type="match status" value="1"/>
</dbReference>
<evidence type="ECO:0000256" key="11">
    <source>
        <dbReference type="ARBA" id="ARBA00022917"/>
    </source>
</evidence>
<dbReference type="CDD" id="cd04094">
    <property type="entry name" value="eSelB_III"/>
    <property type="match status" value="1"/>
</dbReference>
<keyword evidence="20" id="KW-1185">Reference proteome</keyword>
<dbReference type="InterPro" id="IPR005225">
    <property type="entry name" value="Small_GTP-bd"/>
</dbReference>
<keyword evidence="8" id="KW-0597">Phosphoprotein</keyword>
<proteinExistence type="predicted"/>
<evidence type="ECO:0000256" key="15">
    <source>
        <dbReference type="ARBA" id="ARBA00054716"/>
    </source>
</evidence>
<dbReference type="GO" id="GO:0003746">
    <property type="term" value="F:translation elongation factor activity"/>
    <property type="evidence" value="ECO:0007669"/>
    <property type="project" value="TreeGrafter"/>
</dbReference>
<feature type="domain" description="Tr-type G" evidence="18">
    <location>
        <begin position="5"/>
        <end position="196"/>
    </location>
</feature>
<evidence type="ECO:0000256" key="10">
    <source>
        <dbReference type="ARBA" id="ARBA00022801"/>
    </source>
</evidence>
<dbReference type="NCBIfam" id="TIGR00231">
    <property type="entry name" value="small_GTP"/>
    <property type="match status" value="1"/>
</dbReference>
<dbReference type="PANTHER" id="PTHR43721">
    <property type="entry name" value="ELONGATION FACTOR TU-RELATED"/>
    <property type="match status" value="1"/>
</dbReference>
<protein>
    <recommendedName>
        <fullName evidence="5">Selenocysteine-specific elongation factor</fullName>
    </recommendedName>
    <alternativeName>
        <fullName evidence="17">Elongation factor sec</fullName>
    </alternativeName>
    <alternativeName>
        <fullName evidence="16">Eukaryotic elongation factor, selenocysteine-tRNA-specific</fullName>
    </alternativeName>
</protein>
<keyword evidence="9" id="KW-0547">Nucleotide-binding</keyword>
<keyword evidence="11" id="KW-0648">Protein biosynthesis</keyword>
<comment type="subcellular location">
    <subcellularLocation>
        <location evidence="4">Cytoplasm</location>
    </subcellularLocation>
    <subcellularLocation>
        <location evidence="3">Nucleus</location>
    </subcellularLocation>
</comment>
<dbReference type="InterPro" id="IPR004161">
    <property type="entry name" value="EFTu-like_2"/>
</dbReference>
<keyword evidence="7" id="KW-0963">Cytoplasm</keyword>
<dbReference type="GO" id="GO:0001514">
    <property type="term" value="P:selenocysteine incorporation"/>
    <property type="evidence" value="ECO:0007669"/>
    <property type="project" value="TreeGrafter"/>
</dbReference>
<comment type="cofactor">
    <cofactor evidence="1">
        <name>Mn(2+)</name>
        <dbReference type="ChEBI" id="CHEBI:29035"/>
    </cofactor>
</comment>
<evidence type="ECO:0000256" key="14">
    <source>
        <dbReference type="ARBA" id="ARBA00049117"/>
    </source>
</evidence>
<dbReference type="EMBL" id="JAFNEN010000884">
    <property type="protein sequence ID" value="KAG8176428.1"/>
    <property type="molecule type" value="Genomic_DNA"/>
</dbReference>